<evidence type="ECO:0000313" key="3">
    <source>
        <dbReference type="Proteomes" id="UP000256970"/>
    </source>
</evidence>
<reference evidence="2 3" key="1">
    <citation type="submission" date="2016-10" db="EMBL/GenBank/DDBJ databases">
        <authorList>
            <person name="Cai Z."/>
        </authorList>
    </citation>
    <scope>NUCLEOTIDE SEQUENCE [LARGE SCALE GENOMIC DNA]</scope>
</reference>
<name>A0A383WD21_TETOB</name>
<sequence>MGMRKHQQHLQGSNDIGGVQDAAAELHTPVKQSSVQCHQQHPAALVDSPAASSGNFSISPITPSTCSSSQQQQALGKGSSCSPGIPAVELSALRTAVEHLLAGQQGLEQHLHTTLLQDSSCRGEAIPPGAVSADHACAVHAHESKQQQQQQQHEMYNGASAGCFGFSSSGLSWNGFQKACKGQGMSKEQLSAAWKHYKATGLLQQPDTQPATECIPVRQQQQQQQQPVREQPAAPLKWATLKDWVQRTSRASSRAVSRAVSRVVSPAASPQPSPCAKSQSTRHTQQHVWRAAASIHAAATAAVVSATDGSRSRDAVAAAAATVSGAAPVEHWLQPDCAGYKSQQQAQLEQQLQEAEQQLQRQQQQQQRQPCQEPADEEQWQQQQRQQQQQQQYPSIAALSTPHASCSSSSNSRPGGSFISSASRSNTSSRTPGASAQRYSARELVGHSCPGLLDGFGPWMPVSLQPGALKRLKTAIPAKPGLYEWGVTLPAGTTAADLAAAAAAVAAGGGAAAVRADPASGSSSSSNAASSGVRTRSGAGGLAQARLGVEYGPVICFYLGKAGTLSGTRRLQRLRAAVAGTGPSQRTGTSTAAAAAAAVGSAPGETLRTRFNKYALTKAGRLGPVREPHKDALFAQLQAAGGQLCFRWCVAVGAEPSDMERQLLERLDYAANVVHNGPRRDLLLV</sequence>
<feature type="compositionally biased region" description="Low complexity" evidence="1">
    <location>
        <begin position="57"/>
        <end position="73"/>
    </location>
</feature>
<organism evidence="2 3">
    <name type="scientific">Tetradesmus obliquus</name>
    <name type="common">Green alga</name>
    <name type="synonym">Acutodesmus obliquus</name>
    <dbReference type="NCBI Taxonomy" id="3088"/>
    <lineage>
        <taxon>Eukaryota</taxon>
        <taxon>Viridiplantae</taxon>
        <taxon>Chlorophyta</taxon>
        <taxon>core chlorophytes</taxon>
        <taxon>Chlorophyceae</taxon>
        <taxon>CS clade</taxon>
        <taxon>Sphaeropleales</taxon>
        <taxon>Scenedesmaceae</taxon>
        <taxon>Tetradesmus</taxon>
    </lineage>
</organism>
<dbReference type="PANTHER" id="PTHR13270">
    <property type="entry name" value="PROTEIN C20ORF116-RELATED"/>
    <property type="match status" value="1"/>
</dbReference>
<feature type="region of interest" description="Disordered" evidence="1">
    <location>
        <begin position="39"/>
        <end position="80"/>
    </location>
</feature>
<evidence type="ECO:0000313" key="2">
    <source>
        <dbReference type="EMBL" id="SZX75130.1"/>
    </source>
</evidence>
<feature type="region of interest" description="Disordered" evidence="1">
    <location>
        <begin position="214"/>
        <end position="234"/>
    </location>
</feature>
<keyword evidence="3" id="KW-1185">Reference proteome</keyword>
<feature type="region of interest" description="Disordered" evidence="1">
    <location>
        <begin position="515"/>
        <end position="536"/>
    </location>
</feature>
<dbReference type="EMBL" id="FNXT01001225">
    <property type="protein sequence ID" value="SZX75130.1"/>
    <property type="molecule type" value="Genomic_DNA"/>
</dbReference>
<dbReference type="Proteomes" id="UP000256970">
    <property type="component" value="Unassembled WGS sequence"/>
</dbReference>
<protein>
    <submittedName>
        <fullName evidence="2">Uncharacterized protein</fullName>
    </submittedName>
</protein>
<feature type="region of interest" description="Disordered" evidence="1">
    <location>
        <begin position="255"/>
        <end position="287"/>
    </location>
</feature>
<feature type="compositionally biased region" description="Low complexity" evidence="1">
    <location>
        <begin position="380"/>
        <end position="392"/>
    </location>
</feature>
<proteinExistence type="predicted"/>
<feature type="compositionally biased region" description="Low complexity" evidence="1">
    <location>
        <begin position="255"/>
        <end position="279"/>
    </location>
</feature>
<feature type="compositionally biased region" description="Low complexity" evidence="1">
    <location>
        <begin position="400"/>
        <end position="429"/>
    </location>
</feature>
<dbReference type="AlphaFoldDB" id="A0A383WD21"/>
<feature type="compositionally biased region" description="Low complexity" evidence="1">
    <location>
        <begin position="515"/>
        <end position="532"/>
    </location>
</feature>
<dbReference type="PANTHER" id="PTHR13270:SF13">
    <property type="entry name" value="LIMPET, ISOFORM K"/>
    <property type="match status" value="1"/>
</dbReference>
<dbReference type="Pfam" id="PF19239">
    <property type="entry name" value="GIY_YIG_domain"/>
    <property type="match status" value="1"/>
</dbReference>
<dbReference type="STRING" id="3088.A0A383WD21"/>
<evidence type="ECO:0000256" key="1">
    <source>
        <dbReference type="SAM" id="MobiDB-lite"/>
    </source>
</evidence>
<gene>
    <name evidence="2" type="ORF">BQ4739_LOCUS15435</name>
</gene>
<feature type="region of interest" description="Disordered" evidence="1">
    <location>
        <begin position="365"/>
        <end position="439"/>
    </location>
</feature>
<accession>A0A383WD21</accession>